<dbReference type="InterPro" id="IPR032675">
    <property type="entry name" value="LRR_dom_sf"/>
</dbReference>
<evidence type="ECO:0000256" key="1">
    <source>
        <dbReference type="SAM" id="MobiDB-lite"/>
    </source>
</evidence>
<sequence length="230" mass="25962">MINFIRSSDIHNRRSTSAIVNNGANSKLAGNARGNHGRNDPSTIECCRNTDECRESMQELAEDLSSKLNRLCVTDCYKITGRGLNNALKRLPHLETLELSYIRVSAKDIEAIGRNCPRLKSFKMMTYLMDCHGVRAILNSCPNLESLHMLDCFYTRLDENLEKLCRERIKDFKFNRDNIPEGDEDCDMGFTVYDMNDFYDGRGMHLSDDDALGDYGVSGGSDISGGDDFD</sequence>
<feature type="region of interest" description="Disordered" evidence="1">
    <location>
        <begin position="21"/>
        <end position="41"/>
    </location>
</feature>
<organism evidence="2 3">
    <name type="scientific">Centaurea solstitialis</name>
    <name type="common">yellow star-thistle</name>
    <dbReference type="NCBI Taxonomy" id="347529"/>
    <lineage>
        <taxon>Eukaryota</taxon>
        <taxon>Viridiplantae</taxon>
        <taxon>Streptophyta</taxon>
        <taxon>Embryophyta</taxon>
        <taxon>Tracheophyta</taxon>
        <taxon>Spermatophyta</taxon>
        <taxon>Magnoliopsida</taxon>
        <taxon>eudicotyledons</taxon>
        <taxon>Gunneridae</taxon>
        <taxon>Pentapetalae</taxon>
        <taxon>asterids</taxon>
        <taxon>campanulids</taxon>
        <taxon>Asterales</taxon>
        <taxon>Asteraceae</taxon>
        <taxon>Carduoideae</taxon>
        <taxon>Cardueae</taxon>
        <taxon>Centaureinae</taxon>
        <taxon>Centaurea</taxon>
    </lineage>
</organism>
<gene>
    <name evidence="2" type="ORF">OSB04_017932</name>
</gene>
<name>A0AA38TLW5_9ASTR</name>
<keyword evidence="3" id="KW-1185">Reference proteome</keyword>
<dbReference type="PANTHER" id="PTHR38926">
    <property type="entry name" value="F-BOX DOMAIN CONTAINING PROTEIN, EXPRESSED"/>
    <property type="match status" value="1"/>
</dbReference>
<dbReference type="EMBL" id="JARYMX010000004">
    <property type="protein sequence ID" value="KAJ9553887.1"/>
    <property type="molecule type" value="Genomic_DNA"/>
</dbReference>
<evidence type="ECO:0000313" key="2">
    <source>
        <dbReference type="EMBL" id="KAJ9553887.1"/>
    </source>
</evidence>
<dbReference type="PANTHER" id="PTHR38926:SF2">
    <property type="entry name" value="F-BOX_LRR-REPEAT PROTEIN 21-RELATED"/>
    <property type="match status" value="1"/>
</dbReference>
<accession>A0AA38TLW5</accession>
<dbReference type="Proteomes" id="UP001172457">
    <property type="component" value="Chromosome 4"/>
</dbReference>
<dbReference type="SUPFAM" id="SSF52047">
    <property type="entry name" value="RNI-like"/>
    <property type="match status" value="1"/>
</dbReference>
<reference evidence="2" key="1">
    <citation type="submission" date="2023-03" db="EMBL/GenBank/DDBJ databases">
        <title>Chromosome-scale reference genome and RAD-based genetic map of yellow starthistle (Centaurea solstitialis) reveal putative structural variation and QTLs associated with invader traits.</title>
        <authorList>
            <person name="Reatini B."/>
            <person name="Cang F.A."/>
            <person name="Jiang Q."/>
            <person name="Mckibben M.T.W."/>
            <person name="Barker M.S."/>
            <person name="Rieseberg L.H."/>
            <person name="Dlugosch K.M."/>
        </authorList>
    </citation>
    <scope>NUCLEOTIDE SEQUENCE</scope>
    <source>
        <strain evidence="2">CAN-66</strain>
        <tissue evidence="2">Leaf</tissue>
    </source>
</reference>
<protein>
    <submittedName>
        <fullName evidence="2">Uncharacterized protein</fullName>
    </submittedName>
</protein>
<dbReference type="Gene3D" id="3.80.10.10">
    <property type="entry name" value="Ribonuclease Inhibitor"/>
    <property type="match status" value="1"/>
</dbReference>
<evidence type="ECO:0000313" key="3">
    <source>
        <dbReference type="Proteomes" id="UP001172457"/>
    </source>
</evidence>
<proteinExistence type="predicted"/>
<comment type="caution">
    <text evidence="2">The sequence shown here is derived from an EMBL/GenBank/DDBJ whole genome shotgun (WGS) entry which is preliminary data.</text>
</comment>
<dbReference type="AlphaFoldDB" id="A0AA38TLW5"/>